<dbReference type="Pfam" id="PF13776">
    <property type="entry name" value="DUF4172"/>
    <property type="match status" value="1"/>
</dbReference>
<dbReference type="AlphaFoldDB" id="A0A1N7JKW4"/>
<dbReference type="InterPro" id="IPR040198">
    <property type="entry name" value="Fido_containing"/>
</dbReference>
<dbReference type="RefSeq" id="WP_076497520.1">
    <property type="nucleotide sequence ID" value="NZ_FTOP01000001.1"/>
</dbReference>
<evidence type="ECO:0000256" key="1">
    <source>
        <dbReference type="PIRSR" id="PIRSR640198-1"/>
    </source>
</evidence>
<dbReference type="Gene3D" id="1.10.3290.10">
    <property type="entry name" value="Fido-like domain"/>
    <property type="match status" value="1"/>
</dbReference>
<feature type="binding site" evidence="2">
    <location>
        <begin position="248"/>
        <end position="249"/>
    </location>
    <ligand>
        <name>ATP</name>
        <dbReference type="ChEBI" id="CHEBI:30616"/>
    </ligand>
</feature>
<dbReference type="InterPro" id="IPR003812">
    <property type="entry name" value="Fido"/>
</dbReference>
<feature type="domain" description="Fido" evidence="3">
    <location>
        <begin position="114"/>
        <end position="270"/>
    </location>
</feature>
<dbReference type="GO" id="GO:0005524">
    <property type="term" value="F:ATP binding"/>
    <property type="evidence" value="ECO:0007669"/>
    <property type="project" value="UniProtKB-KW"/>
</dbReference>
<dbReference type="EMBL" id="FTOP01000001">
    <property type="protein sequence ID" value="SIS49978.1"/>
    <property type="molecule type" value="Genomic_DNA"/>
</dbReference>
<keyword evidence="5" id="KW-1185">Reference proteome</keyword>
<dbReference type="Proteomes" id="UP000186026">
    <property type="component" value="Unassembled WGS sequence"/>
</dbReference>
<feature type="active site" evidence="1">
    <location>
        <position position="207"/>
    </location>
</feature>
<keyword evidence="2" id="KW-0547">Nucleotide-binding</keyword>
<dbReference type="Pfam" id="PF02661">
    <property type="entry name" value="Fic"/>
    <property type="match status" value="1"/>
</dbReference>
<accession>A0A1N7JKW4</accession>
<dbReference type="Gene3D" id="1.10.10.10">
    <property type="entry name" value="Winged helix-like DNA-binding domain superfamily/Winged helix DNA-binding domain"/>
    <property type="match status" value="1"/>
</dbReference>
<sequence length="371" mass="42500">MTYNWQHQNWPNFQYDMETLQPLFLEFSLEWAELSGMEKGLTTDLEEETVINIMVSEAIKSSAIEGEYYSREDVMSSIKNKLGLNKIPVRIKDRYSAGIAELMVEVRTSFKMPLSTEMLKNWHKILFIHVKNLLVGDWRTGQEPMQVVSGSIGREIVHFEAPPSDRVAKEMELMVDWYNQANFPQINVIGSALLKSAIVHLYFESIHPFEDGNGRIGRALAEKALSQYLGKPVLLSISKIIETDKNAYYQALKDAQKSLDITNWIAYFIKVIITAQRDSKAFVAFLLGKVKYFDKYKNFMDERQTKVIERMFEAGPEGFQGGMSAKKYMSITQVSKATATRDLQFLHENGLLIQSGAGRSVRYELNLLNMK</sequence>
<evidence type="ECO:0000313" key="5">
    <source>
        <dbReference type="Proteomes" id="UP000186026"/>
    </source>
</evidence>
<dbReference type="OrthoDB" id="9814400at2"/>
<organism evidence="4 5">
    <name type="scientific">Belliella pelovolcani</name>
    <dbReference type="NCBI Taxonomy" id="529505"/>
    <lineage>
        <taxon>Bacteria</taxon>
        <taxon>Pseudomonadati</taxon>
        <taxon>Bacteroidota</taxon>
        <taxon>Cytophagia</taxon>
        <taxon>Cytophagales</taxon>
        <taxon>Cyclobacteriaceae</taxon>
        <taxon>Belliella</taxon>
    </lineage>
</organism>
<dbReference type="PANTHER" id="PTHR13504:SF33">
    <property type="entry name" value="FIC FAMILY PROTEIN"/>
    <property type="match status" value="1"/>
</dbReference>
<reference evidence="5" key="1">
    <citation type="submission" date="2017-01" db="EMBL/GenBank/DDBJ databases">
        <authorList>
            <person name="Varghese N."/>
            <person name="Submissions S."/>
        </authorList>
    </citation>
    <scope>NUCLEOTIDE SEQUENCE [LARGE SCALE GENOMIC DNA]</scope>
    <source>
        <strain evidence="5">DSM 46698</strain>
    </source>
</reference>
<dbReference type="STRING" id="529505.SAMN05421761_101109"/>
<dbReference type="SUPFAM" id="SSF140931">
    <property type="entry name" value="Fic-like"/>
    <property type="match status" value="1"/>
</dbReference>
<name>A0A1N7JKW4_9BACT</name>
<protein>
    <submittedName>
        <fullName evidence="4">Fic family protein</fullName>
    </submittedName>
</protein>
<proteinExistence type="predicted"/>
<dbReference type="InterPro" id="IPR025230">
    <property type="entry name" value="DUF4172"/>
</dbReference>
<dbReference type="InterPro" id="IPR036597">
    <property type="entry name" value="Fido-like_dom_sf"/>
</dbReference>
<evidence type="ECO:0000313" key="4">
    <source>
        <dbReference type="EMBL" id="SIS49978.1"/>
    </source>
</evidence>
<dbReference type="PROSITE" id="PS51459">
    <property type="entry name" value="FIDO"/>
    <property type="match status" value="1"/>
</dbReference>
<feature type="binding site" evidence="2">
    <location>
        <begin position="211"/>
        <end position="218"/>
    </location>
    <ligand>
        <name>ATP</name>
        <dbReference type="ChEBI" id="CHEBI:30616"/>
    </ligand>
</feature>
<evidence type="ECO:0000256" key="2">
    <source>
        <dbReference type="PIRSR" id="PIRSR640198-2"/>
    </source>
</evidence>
<gene>
    <name evidence="4" type="ORF">SAMN05421761_101109</name>
</gene>
<dbReference type="InterPro" id="IPR036388">
    <property type="entry name" value="WH-like_DNA-bd_sf"/>
</dbReference>
<keyword evidence="2" id="KW-0067">ATP-binding</keyword>
<dbReference type="PANTHER" id="PTHR13504">
    <property type="entry name" value="FIDO DOMAIN-CONTAINING PROTEIN DDB_G0283145"/>
    <property type="match status" value="1"/>
</dbReference>
<evidence type="ECO:0000259" key="3">
    <source>
        <dbReference type="PROSITE" id="PS51459"/>
    </source>
</evidence>